<keyword evidence="3" id="KW-1185">Reference proteome</keyword>
<name>A0A5K7YPY1_9BACT</name>
<dbReference type="GO" id="GO:0003755">
    <property type="term" value="F:peptidyl-prolyl cis-trans isomerase activity"/>
    <property type="evidence" value="ECO:0007669"/>
    <property type="project" value="InterPro"/>
</dbReference>
<dbReference type="Proteomes" id="UP000427906">
    <property type="component" value="Chromosome"/>
</dbReference>
<feature type="chain" id="PRO_5024360939" evidence="1">
    <location>
        <begin position="33"/>
        <end position="281"/>
    </location>
</feature>
<evidence type="ECO:0000313" key="3">
    <source>
        <dbReference type="Proteomes" id="UP000427906"/>
    </source>
</evidence>
<organism evidence="2 3">
    <name type="scientific">Desulfosarcina alkanivorans</name>
    <dbReference type="NCBI Taxonomy" id="571177"/>
    <lineage>
        <taxon>Bacteria</taxon>
        <taxon>Pseudomonadati</taxon>
        <taxon>Thermodesulfobacteriota</taxon>
        <taxon>Desulfobacteria</taxon>
        <taxon>Desulfobacterales</taxon>
        <taxon>Desulfosarcinaceae</taxon>
        <taxon>Desulfosarcina</taxon>
    </lineage>
</organism>
<feature type="signal peptide" evidence="1">
    <location>
        <begin position="1"/>
        <end position="32"/>
    </location>
</feature>
<dbReference type="RefSeq" id="WP_155316535.1">
    <property type="nucleotide sequence ID" value="NZ_AP021874.1"/>
</dbReference>
<dbReference type="KEGG" id="dalk:DSCA_22940"/>
<dbReference type="Gene3D" id="3.10.50.40">
    <property type="match status" value="1"/>
</dbReference>
<dbReference type="AlphaFoldDB" id="A0A5K7YPY1"/>
<dbReference type="PROSITE" id="PS51257">
    <property type="entry name" value="PROKAR_LIPOPROTEIN"/>
    <property type="match status" value="1"/>
</dbReference>
<dbReference type="OrthoDB" id="5397313at2"/>
<evidence type="ECO:0000256" key="1">
    <source>
        <dbReference type="SAM" id="SignalP"/>
    </source>
</evidence>
<proteinExistence type="predicted"/>
<accession>A0A5K7YPY1</accession>
<dbReference type="InterPro" id="IPR046357">
    <property type="entry name" value="PPIase_dom_sf"/>
</dbReference>
<protein>
    <submittedName>
        <fullName evidence="2">Uncharacterized protein</fullName>
    </submittedName>
</protein>
<gene>
    <name evidence="2" type="ORF">DSCA_22940</name>
</gene>
<sequence>MLPMRRNLTVVNNWRPLMAALFAALLAGCATISPPPPPIAGDDKVLLDYTCRLEDGAILATTSRADAFADGTQLSHAFMPTKAYAAIPITAGAERRLPAPPDILPLMPEIAYQVSHQLTGQTYEETHAMTVGAEAIEGLSDMARFIQFARTMQRPKQRSVPKEQFVANTGQEPSAGQVLFPDQVMQWQVIAVKEDTVEVRYLIEDGKKVMMHYGEAVVRDRGDHYDFEIDVRLGGLVRVGPYIGRISKIDDRLFTVDFDHPFGGRELACEVTAHPLEQDTE</sequence>
<evidence type="ECO:0000313" key="2">
    <source>
        <dbReference type="EMBL" id="BBO68364.1"/>
    </source>
</evidence>
<reference evidence="2 3" key="1">
    <citation type="submission" date="2019-11" db="EMBL/GenBank/DDBJ databases">
        <title>Comparative genomics of hydrocarbon-degrading Desulfosarcina strains.</title>
        <authorList>
            <person name="Watanabe M."/>
            <person name="Kojima H."/>
            <person name="Fukui M."/>
        </authorList>
    </citation>
    <scope>NUCLEOTIDE SEQUENCE [LARGE SCALE GENOMIC DNA]</scope>
    <source>
        <strain evidence="2 3">PL12</strain>
    </source>
</reference>
<dbReference type="EMBL" id="AP021874">
    <property type="protein sequence ID" value="BBO68364.1"/>
    <property type="molecule type" value="Genomic_DNA"/>
</dbReference>
<keyword evidence="1" id="KW-0732">Signal</keyword>